<gene>
    <name evidence="2" type="ORF">BN938_2976</name>
</gene>
<keyword evidence="3" id="KW-1185">Reference proteome</keyword>
<dbReference type="Proteomes" id="UP000027616">
    <property type="component" value="Chromosome I"/>
</dbReference>
<evidence type="ECO:0000256" key="1">
    <source>
        <dbReference type="SAM" id="MobiDB-lite"/>
    </source>
</evidence>
<dbReference type="AlphaFoldDB" id="A0A060RBL2"/>
<dbReference type="STRING" id="1433126.BN938_2976"/>
<dbReference type="EMBL" id="HG934468">
    <property type="protein sequence ID" value="CDN33041.1"/>
    <property type="molecule type" value="Genomic_DNA"/>
</dbReference>
<evidence type="ECO:0000313" key="3">
    <source>
        <dbReference type="Proteomes" id="UP000027616"/>
    </source>
</evidence>
<evidence type="ECO:0000313" key="2">
    <source>
        <dbReference type="EMBL" id="CDN33041.1"/>
    </source>
</evidence>
<reference evidence="2 3" key="1">
    <citation type="journal article" date="2015" name="Genome Announc.">
        <title>Complete Genome Sequence of the Novel Leech Symbiont Mucinivorans hirudinis M3T.</title>
        <authorList>
            <person name="Nelson M.C."/>
            <person name="Bomar L."/>
            <person name="Graf J."/>
        </authorList>
    </citation>
    <scope>NUCLEOTIDE SEQUENCE [LARGE SCALE GENOMIC DNA]</scope>
    <source>
        <strain evidence="3">M3</strain>
    </source>
</reference>
<dbReference type="KEGG" id="rbc:BN938_2976"/>
<organism evidence="2 3">
    <name type="scientific">Mucinivorans hirudinis</name>
    <dbReference type="NCBI Taxonomy" id="1433126"/>
    <lineage>
        <taxon>Bacteria</taxon>
        <taxon>Pseudomonadati</taxon>
        <taxon>Bacteroidota</taxon>
        <taxon>Bacteroidia</taxon>
        <taxon>Bacteroidales</taxon>
        <taxon>Rikenellaceae</taxon>
        <taxon>Mucinivorans</taxon>
    </lineage>
</organism>
<name>A0A060RBL2_9BACT</name>
<accession>A0A060RBL2</accession>
<protein>
    <submittedName>
        <fullName evidence="2">Uncharacterized protein</fullName>
    </submittedName>
</protein>
<dbReference type="HOGENOM" id="CLU_166590_0_0_10"/>
<proteinExistence type="predicted"/>
<sequence>MIKIMAIKTLPAKKRVVTSYANLPEKLQEAFKEKYPLGYTDFMMRVDKPNGEFFYGVMLETEEANYLVKVNVKIDSGTDEELDKEIYGDDEPDEIHGADEIADNDDSDE</sequence>
<feature type="compositionally biased region" description="Acidic residues" evidence="1">
    <location>
        <begin position="100"/>
        <end position="109"/>
    </location>
</feature>
<dbReference type="eggNOG" id="ENOG5032RQT">
    <property type="taxonomic scope" value="Bacteria"/>
</dbReference>
<feature type="region of interest" description="Disordered" evidence="1">
    <location>
        <begin position="80"/>
        <end position="109"/>
    </location>
</feature>
<feature type="compositionally biased region" description="Acidic residues" evidence="1">
    <location>
        <begin position="80"/>
        <end position="93"/>
    </location>
</feature>